<dbReference type="STRING" id="574566.I0Z981"/>
<gene>
    <name evidence="8" type="ORF">COCSUDRAFT_55223</name>
</gene>
<evidence type="ECO:0000256" key="4">
    <source>
        <dbReference type="ARBA" id="ARBA00022723"/>
    </source>
</evidence>
<dbReference type="NCBIfam" id="TIGR00043">
    <property type="entry name" value="rRNA maturation RNase YbeY"/>
    <property type="match status" value="1"/>
</dbReference>
<evidence type="ECO:0000256" key="1">
    <source>
        <dbReference type="ARBA" id="ARBA00001947"/>
    </source>
</evidence>
<evidence type="ECO:0000256" key="3">
    <source>
        <dbReference type="ARBA" id="ARBA00022722"/>
    </source>
</evidence>
<dbReference type="Gene3D" id="3.40.390.30">
    <property type="entry name" value="Metalloproteases ('zincins'), catalytic domain"/>
    <property type="match status" value="1"/>
</dbReference>
<dbReference type="HAMAP" id="MF_00009">
    <property type="entry name" value="Endoribonucl_YbeY"/>
    <property type="match status" value="1"/>
</dbReference>
<dbReference type="InterPro" id="IPR023214">
    <property type="entry name" value="HAD_sf"/>
</dbReference>
<dbReference type="InterPro" id="IPR036412">
    <property type="entry name" value="HAD-like_sf"/>
</dbReference>
<comment type="caution">
    <text evidence="8">The sequence shown here is derived from an EMBL/GenBank/DDBJ whole genome shotgun (WGS) entry which is preliminary data.</text>
</comment>
<keyword evidence="9" id="KW-1185">Reference proteome</keyword>
<accession>I0Z981</accession>
<keyword evidence="5" id="KW-0255">Endonuclease</keyword>
<evidence type="ECO:0000256" key="7">
    <source>
        <dbReference type="ARBA" id="ARBA00022833"/>
    </source>
</evidence>
<dbReference type="InterPro" id="IPR002036">
    <property type="entry name" value="YbeY"/>
</dbReference>
<dbReference type="SUPFAM" id="SSF56784">
    <property type="entry name" value="HAD-like"/>
    <property type="match status" value="1"/>
</dbReference>
<name>I0Z981_COCSC</name>
<dbReference type="PANTHER" id="PTHR46986:SF1">
    <property type="entry name" value="ENDORIBONUCLEASE YBEY, CHLOROPLASTIC"/>
    <property type="match status" value="1"/>
</dbReference>
<dbReference type="GeneID" id="17045215"/>
<evidence type="ECO:0000256" key="2">
    <source>
        <dbReference type="ARBA" id="ARBA00010875"/>
    </source>
</evidence>
<comment type="cofactor">
    <cofactor evidence="1">
        <name>Zn(2+)</name>
        <dbReference type="ChEBI" id="CHEBI:29105"/>
    </cofactor>
</comment>
<evidence type="ECO:0000256" key="6">
    <source>
        <dbReference type="ARBA" id="ARBA00022801"/>
    </source>
</evidence>
<dbReference type="PANTHER" id="PTHR46986">
    <property type="entry name" value="ENDORIBONUCLEASE YBEY, CHLOROPLASTIC"/>
    <property type="match status" value="1"/>
</dbReference>
<dbReference type="GO" id="GO:0004222">
    <property type="term" value="F:metalloendopeptidase activity"/>
    <property type="evidence" value="ECO:0007669"/>
    <property type="project" value="InterPro"/>
</dbReference>
<evidence type="ECO:0000256" key="5">
    <source>
        <dbReference type="ARBA" id="ARBA00022759"/>
    </source>
</evidence>
<organism evidence="8 9">
    <name type="scientific">Coccomyxa subellipsoidea (strain C-169)</name>
    <name type="common">Green microalga</name>
    <dbReference type="NCBI Taxonomy" id="574566"/>
    <lineage>
        <taxon>Eukaryota</taxon>
        <taxon>Viridiplantae</taxon>
        <taxon>Chlorophyta</taxon>
        <taxon>core chlorophytes</taxon>
        <taxon>Trebouxiophyceae</taxon>
        <taxon>Trebouxiophyceae incertae sedis</taxon>
        <taxon>Coccomyxaceae</taxon>
        <taxon>Coccomyxa</taxon>
        <taxon>Coccomyxa subellipsoidea</taxon>
    </lineage>
</organism>
<dbReference type="Gene3D" id="3.40.50.1000">
    <property type="entry name" value="HAD superfamily/HAD-like"/>
    <property type="match status" value="1"/>
</dbReference>
<protein>
    <submittedName>
        <fullName evidence="8">HAD-like protein</fullName>
    </submittedName>
</protein>
<keyword evidence="6" id="KW-0378">Hydrolase</keyword>
<proteinExistence type="inferred from homology"/>
<dbReference type="InterPro" id="IPR020549">
    <property type="entry name" value="YbeY_CS"/>
</dbReference>
<keyword evidence="4" id="KW-0479">Metal-binding</keyword>
<dbReference type="Gene3D" id="3.30.1240.10">
    <property type="match status" value="1"/>
</dbReference>
<dbReference type="PROSITE" id="PS01306">
    <property type="entry name" value="UPF0054"/>
    <property type="match status" value="1"/>
</dbReference>
<dbReference type="RefSeq" id="XP_005651744.1">
    <property type="nucleotide sequence ID" value="XM_005651687.1"/>
</dbReference>
<dbReference type="Proteomes" id="UP000007264">
    <property type="component" value="Unassembled WGS sequence"/>
</dbReference>
<dbReference type="OrthoDB" id="27226at2759"/>
<dbReference type="Pfam" id="PF08282">
    <property type="entry name" value="Hydrolase_3"/>
    <property type="match status" value="1"/>
</dbReference>
<dbReference type="eggNOG" id="ENOG502QUN8">
    <property type="taxonomic scope" value="Eukaryota"/>
</dbReference>
<dbReference type="GO" id="GO:0004519">
    <property type="term" value="F:endonuclease activity"/>
    <property type="evidence" value="ECO:0007669"/>
    <property type="project" value="UniProtKB-KW"/>
</dbReference>
<evidence type="ECO:0000313" key="9">
    <source>
        <dbReference type="Proteomes" id="UP000007264"/>
    </source>
</evidence>
<dbReference type="Pfam" id="PF02130">
    <property type="entry name" value="YbeY"/>
    <property type="match status" value="1"/>
</dbReference>
<dbReference type="EMBL" id="AGSI01000001">
    <property type="protein sequence ID" value="EIE27200.1"/>
    <property type="molecule type" value="Genomic_DNA"/>
</dbReference>
<evidence type="ECO:0000313" key="8">
    <source>
        <dbReference type="EMBL" id="EIE27200.1"/>
    </source>
</evidence>
<dbReference type="AlphaFoldDB" id="I0Z981"/>
<sequence>MLATREALRFEAYQEIEDAGEVGPAELSVVLCSDKHITQLNSEWRNKAEPTDVLSFGMDMDASDGYPVRLLGDLVISLDTAEQQAQERGYGLLDECRVLLVHGLLHLLGYDHEIGVEEATAMAAAERHILDTLGWKGEGLIAAAESSSATDGISREEADDVISRGISRQGDSDVEASTSYSMESGTRTLLDARSKVLPSSVQALRAAINAGVRICLATGKARPAAIAAMQPVGLAGEGLVVSSKGPGIFLQGLAVHGKDGALLPGEDLPGSIVQSAFQYSVERGVPLCAFLGDTCATLRMTDELQDLHQTYYEPLARVASSLDEILAGPPVKKLLFMTDPSIVDRQLRPHWEAALEGRGAEVMQAVPTMLELVPRGVNKWVGLQALLLDLDLPREAVMAIGDGGNDLHIVANAGLGVAMGNAMPVVKEAAAVVVANNDEDGVAEAIERFVL</sequence>
<dbReference type="GO" id="GO:0046872">
    <property type="term" value="F:metal ion binding"/>
    <property type="evidence" value="ECO:0007669"/>
    <property type="project" value="UniProtKB-KW"/>
</dbReference>
<dbReference type="SUPFAM" id="SSF55486">
    <property type="entry name" value="Metalloproteases ('zincins'), catalytic domain"/>
    <property type="match status" value="1"/>
</dbReference>
<dbReference type="InterPro" id="IPR023091">
    <property type="entry name" value="MetalPrtase_cat_dom_sf_prd"/>
</dbReference>
<dbReference type="GO" id="GO:0006364">
    <property type="term" value="P:rRNA processing"/>
    <property type="evidence" value="ECO:0007669"/>
    <property type="project" value="InterPro"/>
</dbReference>
<comment type="similarity">
    <text evidence="2">Belongs to the endoribonuclease YbeY family.</text>
</comment>
<keyword evidence="7" id="KW-0862">Zinc</keyword>
<keyword evidence="3" id="KW-0540">Nuclease</keyword>
<dbReference type="KEGG" id="csl:COCSUDRAFT_55223"/>
<reference evidence="8 9" key="1">
    <citation type="journal article" date="2012" name="Genome Biol.">
        <title>The genome of the polar eukaryotic microalga coccomyxa subellipsoidea reveals traits of cold adaptation.</title>
        <authorList>
            <person name="Blanc G."/>
            <person name="Agarkova I."/>
            <person name="Grimwood J."/>
            <person name="Kuo A."/>
            <person name="Brueggeman A."/>
            <person name="Dunigan D."/>
            <person name="Gurnon J."/>
            <person name="Ladunga I."/>
            <person name="Lindquist E."/>
            <person name="Lucas S."/>
            <person name="Pangilinan J."/>
            <person name="Proschold T."/>
            <person name="Salamov A."/>
            <person name="Schmutz J."/>
            <person name="Weeks D."/>
            <person name="Yamada T."/>
            <person name="Claverie J.M."/>
            <person name="Grigoriev I."/>
            <person name="Van Etten J."/>
            <person name="Lomsadze A."/>
            <person name="Borodovsky M."/>
        </authorList>
    </citation>
    <scope>NUCLEOTIDE SEQUENCE [LARGE SCALE GENOMIC DNA]</scope>
    <source>
        <strain evidence="8 9">C-169</strain>
    </source>
</reference>